<accession>A0A952KE50</accession>
<evidence type="ECO:0000313" key="9">
    <source>
        <dbReference type="Proteomes" id="UP000700706"/>
    </source>
</evidence>
<name>A0A952KE50_9PROT</name>
<keyword evidence="3 6" id="KW-0560">Oxidoreductase</keyword>
<protein>
    <recommendedName>
        <fullName evidence="6">FMN dependent NADH:quinone oxidoreductase</fullName>
        <ecNumber evidence="6">1.6.5.-</ecNumber>
    </recommendedName>
    <alternativeName>
        <fullName evidence="6">Azo-dye reductase</fullName>
    </alternativeName>
    <alternativeName>
        <fullName evidence="6">FMN-dependent NADH-azo compound oxidoreductase</fullName>
    </alternativeName>
    <alternativeName>
        <fullName evidence="6">FMN-dependent NADH-azoreductase</fullName>
        <ecNumber evidence="6">1.7.1.17</ecNumber>
    </alternativeName>
</protein>
<dbReference type="PANTHER" id="PTHR43741">
    <property type="entry name" value="FMN-DEPENDENT NADH-AZOREDUCTASE 1"/>
    <property type="match status" value="1"/>
</dbReference>
<dbReference type="PANTHER" id="PTHR43741:SF4">
    <property type="entry name" value="FMN-DEPENDENT NADH:QUINONE OXIDOREDUCTASE"/>
    <property type="match status" value="1"/>
</dbReference>
<comment type="function">
    <text evidence="6">Also exhibits azoreductase activity. Catalyzes the reductive cleavage of the azo bond in aromatic azo compounds to the corresponding amines.</text>
</comment>
<dbReference type="SUPFAM" id="SSF52218">
    <property type="entry name" value="Flavoproteins"/>
    <property type="match status" value="1"/>
</dbReference>
<evidence type="ECO:0000256" key="6">
    <source>
        <dbReference type="HAMAP-Rule" id="MF_01216"/>
    </source>
</evidence>
<keyword evidence="2 6" id="KW-0288">FMN</keyword>
<organism evidence="8 9">
    <name type="scientific">Inquilinus limosus</name>
    <dbReference type="NCBI Taxonomy" id="171674"/>
    <lineage>
        <taxon>Bacteria</taxon>
        <taxon>Pseudomonadati</taxon>
        <taxon>Pseudomonadota</taxon>
        <taxon>Alphaproteobacteria</taxon>
        <taxon>Rhodospirillales</taxon>
        <taxon>Rhodospirillaceae</taxon>
        <taxon>Inquilinus</taxon>
    </lineage>
</organism>
<dbReference type="InterPro" id="IPR029039">
    <property type="entry name" value="Flavoprotein-like_sf"/>
</dbReference>
<reference evidence="8" key="1">
    <citation type="submission" date="2020-06" db="EMBL/GenBank/DDBJ databases">
        <title>Stable isotope informed genome-resolved metagenomics uncovers potential trophic interactions in rhizosphere soil.</title>
        <authorList>
            <person name="Starr E.P."/>
            <person name="Shi S."/>
            <person name="Blazewicz S.J."/>
            <person name="Koch B.J."/>
            <person name="Probst A.J."/>
            <person name="Hungate B.A."/>
            <person name="Pett-Ridge J."/>
            <person name="Firestone M.K."/>
            <person name="Banfield J.F."/>
        </authorList>
    </citation>
    <scope>NUCLEOTIDE SEQUENCE</scope>
    <source>
        <strain evidence="8">YM_69_17</strain>
    </source>
</reference>
<evidence type="ECO:0000256" key="5">
    <source>
        <dbReference type="ARBA" id="ARBA00048542"/>
    </source>
</evidence>
<dbReference type="Pfam" id="PF02525">
    <property type="entry name" value="Flavodoxin_2"/>
    <property type="match status" value="1"/>
</dbReference>
<dbReference type="InterPro" id="IPR003680">
    <property type="entry name" value="Flavodoxin_fold"/>
</dbReference>
<dbReference type="Gene3D" id="3.40.50.360">
    <property type="match status" value="1"/>
</dbReference>
<dbReference type="GO" id="GO:0010181">
    <property type="term" value="F:FMN binding"/>
    <property type="evidence" value="ECO:0007669"/>
    <property type="project" value="UniProtKB-UniRule"/>
</dbReference>
<comment type="cofactor">
    <cofactor evidence="6">
        <name>FMN</name>
        <dbReference type="ChEBI" id="CHEBI:58210"/>
    </cofactor>
    <text evidence="6">Binds 1 FMN per subunit.</text>
</comment>
<dbReference type="GO" id="GO:0016655">
    <property type="term" value="F:oxidoreductase activity, acting on NAD(P)H, quinone or similar compound as acceptor"/>
    <property type="evidence" value="ECO:0007669"/>
    <property type="project" value="InterPro"/>
</dbReference>
<dbReference type="InterPro" id="IPR023048">
    <property type="entry name" value="NADH:quinone_OxRdtase_FMN_depd"/>
</dbReference>
<comment type="subunit">
    <text evidence="6">Homodimer.</text>
</comment>
<evidence type="ECO:0000313" key="8">
    <source>
        <dbReference type="EMBL" id="MBW8726788.1"/>
    </source>
</evidence>
<dbReference type="GO" id="GO:0009055">
    <property type="term" value="F:electron transfer activity"/>
    <property type="evidence" value="ECO:0007669"/>
    <property type="project" value="UniProtKB-UniRule"/>
</dbReference>
<dbReference type="EC" id="1.6.5.-" evidence="6"/>
<dbReference type="EC" id="1.7.1.17" evidence="6"/>
<dbReference type="HAMAP" id="MF_01216">
    <property type="entry name" value="Azoreductase_type1"/>
    <property type="match status" value="1"/>
</dbReference>
<comment type="catalytic activity">
    <reaction evidence="6">
        <text>2 a quinone + NADH + H(+) = 2 a 1,4-benzosemiquinone + NAD(+)</text>
        <dbReference type="Rhea" id="RHEA:65952"/>
        <dbReference type="ChEBI" id="CHEBI:15378"/>
        <dbReference type="ChEBI" id="CHEBI:57540"/>
        <dbReference type="ChEBI" id="CHEBI:57945"/>
        <dbReference type="ChEBI" id="CHEBI:132124"/>
        <dbReference type="ChEBI" id="CHEBI:134225"/>
    </reaction>
</comment>
<comment type="similarity">
    <text evidence="6">Belongs to the azoreductase type 1 family.</text>
</comment>
<comment type="function">
    <text evidence="6">Quinone reductase that provides resistance to thiol-specific stress caused by electrophilic quinones.</text>
</comment>
<comment type="caution">
    <text evidence="8">The sequence shown here is derived from an EMBL/GenBank/DDBJ whole genome shotgun (WGS) entry which is preliminary data.</text>
</comment>
<comment type="catalytic activity">
    <reaction evidence="5">
        <text>N,N-dimethyl-1,4-phenylenediamine + anthranilate + 2 NAD(+) = 2-(4-dimethylaminophenyl)diazenylbenzoate + 2 NADH + 2 H(+)</text>
        <dbReference type="Rhea" id="RHEA:55872"/>
        <dbReference type="ChEBI" id="CHEBI:15378"/>
        <dbReference type="ChEBI" id="CHEBI:15783"/>
        <dbReference type="ChEBI" id="CHEBI:16567"/>
        <dbReference type="ChEBI" id="CHEBI:57540"/>
        <dbReference type="ChEBI" id="CHEBI:57945"/>
        <dbReference type="ChEBI" id="CHEBI:71579"/>
        <dbReference type="EC" id="1.7.1.17"/>
    </reaction>
    <physiologicalReaction direction="right-to-left" evidence="5">
        <dbReference type="Rhea" id="RHEA:55874"/>
    </physiologicalReaction>
</comment>
<gene>
    <name evidence="6" type="primary">azoR</name>
    <name evidence="8" type="ORF">JF625_16780</name>
</gene>
<comment type="caution">
    <text evidence="6">Lacks conserved residue(s) required for the propagation of feature annotation.</text>
</comment>
<evidence type="ECO:0000256" key="4">
    <source>
        <dbReference type="ARBA" id="ARBA00023027"/>
    </source>
</evidence>
<feature type="binding site" evidence="6">
    <location>
        <position position="10"/>
    </location>
    <ligand>
        <name>FMN</name>
        <dbReference type="ChEBI" id="CHEBI:58210"/>
    </ligand>
</feature>
<dbReference type="InterPro" id="IPR050104">
    <property type="entry name" value="FMN-dep_NADH:Q_OxRdtase_AzoR1"/>
</dbReference>
<keyword evidence="1 6" id="KW-0285">Flavoprotein</keyword>
<evidence type="ECO:0000256" key="1">
    <source>
        <dbReference type="ARBA" id="ARBA00022630"/>
    </source>
</evidence>
<sequence length="204" mass="22491">MKRILCVVCSPRGRAAESYRLSQRIIGFLREREPDSIVIERMIGWRNIEHVDEAYAIAQQSSADLAQGGSFSQSDELIRELESADVLVIATPMHNLTVPSALKAWIDHVVRVRRTFNVTPDGKVGLLRDRPVFVAVASGGKFSGERARQPDFLTPYLTAILGMVGLCDLAFFSIQGTGAGRQAIAEARARTDQALREHFASLLP</sequence>
<evidence type="ECO:0000256" key="3">
    <source>
        <dbReference type="ARBA" id="ARBA00023002"/>
    </source>
</evidence>
<dbReference type="Proteomes" id="UP000700706">
    <property type="component" value="Unassembled WGS sequence"/>
</dbReference>
<proteinExistence type="inferred from homology"/>
<dbReference type="EMBL" id="JAEKLZ010000235">
    <property type="protein sequence ID" value="MBW8726788.1"/>
    <property type="molecule type" value="Genomic_DNA"/>
</dbReference>
<evidence type="ECO:0000256" key="2">
    <source>
        <dbReference type="ARBA" id="ARBA00022643"/>
    </source>
</evidence>
<keyword evidence="4 6" id="KW-0520">NAD</keyword>
<feature type="domain" description="Flavodoxin-like fold" evidence="7">
    <location>
        <begin position="2"/>
        <end position="195"/>
    </location>
</feature>
<dbReference type="GO" id="GO:0016652">
    <property type="term" value="F:oxidoreductase activity, acting on NAD(P)H as acceptor"/>
    <property type="evidence" value="ECO:0007669"/>
    <property type="project" value="UniProtKB-UniRule"/>
</dbReference>
<dbReference type="AlphaFoldDB" id="A0A952KE50"/>
<evidence type="ECO:0000259" key="7">
    <source>
        <dbReference type="Pfam" id="PF02525"/>
    </source>
</evidence>